<feature type="transmembrane region" description="Helical" evidence="1">
    <location>
        <begin position="6"/>
        <end position="25"/>
    </location>
</feature>
<keyword evidence="1" id="KW-0812">Transmembrane</keyword>
<organism evidence="3 4">
    <name type="scientific">Paracoccus onchidii</name>
    <dbReference type="NCBI Taxonomy" id="3017813"/>
    <lineage>
        <taxon>Bacteria</taxon>
        <taxon>Pseudomonadati</taxon>
        <taxon>Pseudomonadota</taxon>
        <taxon>Alphaproteobacteria</taxon>
        <taxon>Rhodobacterales</taxon>
        <taxon>Paracoccaceae</taxon>
        <taxon>Paracoccus</taxon>
    </lineage>
</organism>
<dbReference type="RefSeq" id="WP_271888330.1">
    <property type="nucleotide sequence ID" value="NZ_JAQBIE010000007.1"/>
</dbReference>
<dbReference type="Pfam" id="PF13519">
    <property type="entry name" value="VWA_2"/>
    <property type="match status" value="1"/>
</dbReference>
<keyword evidence="4" id="KW-1185">Reference proteome</keyword>
<protein>
    <submittedName>
        <fullName evidence="3">VWA domain-containing protein</fullName>
    </submittedName>
</protein>
<name>A0ABT4ZCW3_9RHOB</name>
<accession>A0ABT4ZCW3</accession>
<dbReference type="InterPro" id="IPR036465">
    <property type="entry name" value="vWFA_dom_sf"/>
</dbReference>
<comment type="caution">
    <text evidence="3">The sequence shown here is derived from an EMBL/GenBank/DDBJ whole genome shotgun (WGS) entry which is preliminary data.</text>
</comment>
<feature type="domain" description="VWFA" evidence="2">
    <location>
        <begin position="97"/>
        <end position="197"/>
    </location>
</feature>
<dbReference type="SUPFAM" id="SSF53300">
    <property type="entry name" value="vWA-like"/>
    <property type="match status" value="1"/>
</dbReference>
<evidence type="ECO:0000256" key="1">
    <source>
        <dbReference type="SAM" id="Phobius"/>
    </source>
</evidence>
<dbReference type="Gene3D" id="3.40.50.410">
    <property type="entry name" value="von Willebrand factor, type A domain"/>
    <property type="match status" value="1"/>
</dbReference>
<sequence>MDPDVILLRPLWLLGLFPLAVMAIARRHNPGDAGGWERVMPKAMLQAMIALGAIHTRQSRLQGLSMPLAILALLCGLSGPAIPRGDTPVLAQSDAALIAIDMSASVATGPDLKVAQLAAAGVLQGLAGRPVGLIVYTGEAYLAAAPTTDPATLETLLAVLDADTVPGRGSQPAAALAMAATMFRQVPQGDLILISDGGGVDPATNAAADRLAAQSVRISALRLVNPAPGASPPPGDALDRLTRNDGMVLPAGDSTRLAAALSTGPSVHRAADLTALQYRDLGPFLAALALIPLMLLLRRPL</sequence>
<gene>
    <name evidence="3" type="ORF">PAF17_06740</name>
</gene>
<proteinExistence type="predicted"/>
<evidence type="ECO:0000313" key="4">
    <source>
        <dbReference type="Proteomes" id="UP001165641"/>
    </source>
</evidence>
<evidence type="ECO:0000259" key="2">
    <source>
        <dbReference type="Pfam" id="PF13519"/>
    </source>
</evidence>
<evidence type="ECO:0000313" key="3">
    <source>
        <dbReference type="EMBL" id="MDB6177204.1"/>
    </source>
</evidence>
<dbReference type="EMBL" id="JAQBIE010000007">
    <property type="protein sequence ID" value="MDB6177204.1"/>
    <property type="molecule type" value="Genomic_DNA"/>
</dbReference>
<dbReference type="Proteomes" id="UP001165641">
    <property type="component" value="Unassembled WGS sequence"/>
</dbReference>
<reference evidence="3" key="1">
    <citation type="submission" date="2022-12" db="EMBL/GenBank/DDBJ databases">
        <title>Paracoccus onchidii sp. nov., isolated from a marine invertebrate from the South China Sea.</title>
        <authorList>
            <person name="Xu S."/>
            <person name="Liu Z."/>
            <person name="Xu Y."/>
        </authorList>
    </citation>
    <scope>NUCLEOTIDE SEQUENCE</scope>
    <source>
        <strain evidence="3">Z330</strain>
    </source>
</reference>
<keyword evidence="1" id="KW-1133">Transmembrane helix</keyword>
<keyword evidence="1" id="KW-0472">Membrane</keyword>
<dbReference type="InterPro" id="IPR002035">
    <property type="entry name" value="VWF_A"/>
</dbReference>